<protein>
    <recommendedName>
        <fullName evidence="7">Ribosomal RNA small subunit methyltransferase A</fullName>
        <ecNumber evidence="7">2.1.1.182</ecNumber>
    </recommendedName>
    <alternativeName>
        <fullName evidence="7">16S rRNA (adenine(1518)-N(6)/adenine(1519)-N(6))-dimethyltransferase</fullName>
    </alternativeName>
    <alternativeName>
        <fullName evidence="7">16S rRNA dimethyladenosine transferase</fullName>
    </alternativeName>
    <alternativeName>
        <fullName evidence="7">16S rRNA dimethylase</fullName>
    </alternativeName>
    <alternativeName>
        <fullName evidence="7">S-adenosylmethionine-6-N', N'-adenosyl(rRNA) dimethyltransferase</fullName>
    </alternativeName>
</protein>
<evidence type="ECO:0000313" key="10">
    <source>
        <dbReference type="EMBL" id="QNS01871.1"/>
    </source>
</evidence>
<dbReference type="InterPro" id="IPR011530">
    <property type="entry name" value="rRNA_adenine_dimethylase"/>
</dbReference>
<dbReference type="SMART" id="SM00650">
    <property type="entry name" value="rADc"/>
    <property type="match status" value="1"/>
</dbReference>
<dbReference type="NCBIfam" id="TIGR00755">
    <property type="entry name" value="ksgA"/>
    <property type="match status" value="1"/>
</dbReference>
<organism evidence="10 11">
    <name type="scientific">Buchnera aphidicola</name>
    <name type="common">Pentalonia nigronervosa</name>
    <dbReference type="NCBI Taxonomy" id="1309793"/>
    <lineage>
        <taxon>Bacteria</taxon>
        <taxon>Pseudomonadati</taxon>
        <taxon>Pseudomonadota</taxon>
        <taxon>Gammaproteobacteria</taxon>
        <taxon>Enterobacterales</taxon>
        <taxon>Erwiniaceae</taxon>
        <taxon>Buchnera</taxon>
    </lineage>
</organism>
<dbReference type="PROSITE" id="PS01131">
    <property type="entry name" value="RRNA_A_DIMETH"/>
    <property type="match status" value="1"/>
</dbReference>
<evidence type="ECO:0000313" key="11">
    <source>
        <dbReference type="Proteomes" id="UP000516346"/>
    </source>
</evidence>
<feature type="binding site" evidence="7 8">
    <location>
        <position position="19"/>
    </location>
    <ligand>
        <name>S-adenosyl-L-methionine</name>
        <dbReference type="ChEBI" id="CHEBI:59789"/>
    </ligand>
</feature>
<comment type="function">
    <text evidence="7">Specifically dimethylates two adjacent adenosines (A1518 and A1519) in the loop of a conserved hairpin near the 3'-end of 16S rRNA in the 30S particle. May play a critical role in biogenesis of 30S subunits.</text>
</comment>
<sequence length="279" mass="32842">MKKNKISSCWKCKKHLGQNFLINKYVIREIVRFINPNHTQVLVEIGPGLAALTKSICQFINELIVIEIDPILLNILKKYEFYSKLVVFRQDALTFNYFHLFRQKNQIIRIFGNLPYNISTSLIICFLKQIEIVQDMHFMLQKEVAERLIALPGSKRYGRLSIIAQYYCSIKILLNVDPDCFYPIPKVYSMFVRFVPHNKFPVFVYDINILSNITNAAFQHRRKMLHHSLKQFFSKETLIQLDISPTIRAENVSVLQYCRLANYIYFLKTNKNSICTSLK</sequence>
<evidence type="ECO:0000256" key="7">
    <source>
        <dbReference type="HAMAP-Rule" id="MF_00607"/>
    </source>
</evidence>
<dbReference type="Pfam" id="PF00398">
    <property type="entry name" value="RrnaAD"/>
    <property type="match status" value="1"/>
</dbReference>
<dbReference type="AlphaFoldDB" id="A0A7H1AZG6"/>
<feature type="binding site" evidence="7 8">
    <location>
        <position position="67"/>
    </location>
    <ligand>
        <name>S-adenosyl-L-methionine</name>
        <dbReference type="ChEBI" id="CHEBI:59789"/>
    </ligand>
</feature>
<dbReference type="GO" id="GO:0052908">
    <property type="term" value="F:16S rRNA (adenine(1518)-N(6)/adenine(1519)-N(6))-dimethyltransferase activity"/>
    <property type="evidence" value="ECO:0007669"/>
    <property type="project" value="UniProtKB-EC"/>
</dbReference>
<dbReference type="InterPro" id="IPR023165">
    <property type="entry name" value="rRNA_Ade_diMease-like_C"/>
</dbReference>
<keyword evidence="3 7" id="KW-0489">Methyltransferase</keyword>
<evidence type="ECO:0000259" key="9">
    <source>
        <dbReference type="SMART" id="SM00650"/>
    </source>
</evidence>
<comment type="subcellular location">
    <subcellularLocation>
        <location evidence="7">Cytoplasm</location>
    </subcellularLocation>
</comment>
<evidence type="ECO:0000256" key="1">
    <source>
        <dbReference type="ARBA" id="ARBA00022490"/>
    </source>
</evidence>
<feature type="domain" description="Ribosomal RNA adenine methylase transferase N-terminal" evidence="9">
    <location>
        <begin position="26"/>
        <end position="198"/>
    </location>
</feature>
<dbReference type="Gene3D" id="1.10.8.100">
    <property type="entry name" value="Ribosomal RNA adenine dimethylase-like, domain 2"/>
    <property type="match status" value="1"/>
</dbReference>
<dbReference type="PANTHER" id="PTHR11727:SF7">
    <property type="entry name" value="DIMETHYLADENOSINE TRANSFERASE-RELATED"/>
    <property type="match status" value="1"/>
</dbReference>
<gene>
    <name evidence="7 10" type="primary">rsmA</name>
    <name evidence="7" type="synonym">ksgA</name>
    <name evidence="10" type="ORF">ICW73_00050</name>
</gene>
<comment type="similarity">
    <text evidence="7">Belongs to the class I-like SAM-binding methyltransferase superfamily. rRNA adenine N(6)-methyltransferase family. RsmA subfamily.</text>
</comment>
<keyword evidence="6 7" id="KW-0694">RNA-binding</keyword>
<feature type="binding site" evidence="7 8">
    <location>
        <position position="21"/>
    </location>
    <ligand>
        <name>S-adenosyl-L-methionine</name>
        <dbReference type="ChEBI" id="CHEBI:59789"/>
    </ligand>
</feature>
<dbReference type="FunFam" id="1.10.8.100:FF:000001">
    <property type="entry name" value="Ribosomal RNA small subunit methyltransferase A"/>
    <property type="match status" value="1"/>
</dbReference>
<dbReference type="EMBL" id="CP061275">
    <property type="protein sequence ID" value="QNS01871.1"/>
    <property type="molecule type" value="Genomic_DNA"/>
</dbReference>
<dbReference type="Gene3D" id="3.40.50.150">
    <property type="entry name" value="Vaccinia Virus protein VP39"/>
    <property type="match status" value="1"/>
</dbReference>
<feature type="binding site" evidence="7 8">
    <location>
        <position position="46"/>
    </location>
    <ligand>
        <name>S-adenosyl-L-methionine</name>
        <dbReference type="ChEBI" id="CHEBI:59789"/>
    </ligand>
</feature>
<evidence type="ECO:0000256" key="2">
    <source>
        <dbReference type="ARBA" id="ARBA00022552"/>
    </source>
</evidence>
<keyword evidence="5 7" id="KW-0949">S-adenosyl-L-methionine</keyword>
<dbReference type="GO" id="GO:0005829">
    <property type="term" value="C:cytosol"/>
    <property type="evidence" value="ECO:0007669"/>
    <property type="project" value="TreeGrafter"/>
</dbReference>
<feature type="binding site" evidence="7 8">
    <location>
        <position position="91"/>
    </location>
    <ligand>
        <name>S-adenosyl-L-methionine</name>
        <dbReference type="ChEBI" id="CHEBI:59789"/>
    </ligand>
</feature>
<dbReference type="InterPro" id="IPR001737">
    <property type="entry name" value="KsgA/Erm"/>
</dbReference>
<dbReference type="InterPro" id="IPR020598">
    <property type="entry name" value="rRNA_Ade_methylase_Trfase_N"/>
</dbReference>
<evidence type="ECO:0000256" key="8">
    <source>
        <dbReference type="PROSITE-ProRule" id="PRU01026"/>
    </source>
</evidence>
<dbReference type="GO" id="GO:0003723">
    <property type="term" value="F:RNA binding"/>
    <property type="evidence" value="ECO:0007669"/>
    <property type="project" value="UniProtKB-UniRule"/>
</dbReference>
<keyword evidence="4 7" id="KW-0808">Transferase</keyword>
<evidence type="ECO:0000256" key="4">
    <source>
        <dbReference type="ARBA" id="ARBA00022679"/>
    </source>
</evidence>
<evidence type="ECO:0000256" key="5">
    <source>
        <dbReference type="ARBA" id="ARBA00022691"/>
    </source>
</evidence>
<dbReference type="EC" id="2.1.1.182" evidence="7"/>
<comment type="catalytic activity">
    <reaction evidence="7">
        <text>adenosine(1518)/adenosine(1519) in 16S rRNA + 4 S-adenosyl-L-methionine = N(6)-dimethyladenosine(1518)/N(6)-dimethyladenosine(1519) in 16S rRNA + 4 S-adenosyl-L-homocysteine + 4 H(+)</text>
        <dbReference type="Rhea" id="RHEA:19609"/>
        <dbReference type="Rhea" id="RHEA-COMP:10232"/>
        <dbReference type="Rhea" id="RHEA-COMP:10233"/>
        <dbReference type="ChEBI" id="CHEBI:15378"/>
        <dbReference type="ChEBI" id="CHEBI:57856"/>
        <dbReference type="ChEBI" id="CHEBI:59789"/>
        <dbReference type="ChEBI" id="CHEBI:74411"/>
        <dbReference type="ChEBI" id="CHEBI:74493"/>
        <dbReference type="EC" id="2.1.1.182"/>
    </reaction>
</comment>
<dbReference type="InterPro" id="IPR029063">
    <property type="entry name" value="SAM-dependent_MTases_sf"/>
</dbReference>
<keyword evidence="2 7" id="KW-0698">rRNA processing</keyword>
<accession>A0A7H1AZG6</accession>
<evidence type="ECO:0000256" key="6">
    <source>
        <dbReference type="ARBA" id="ARBA00022884"/>
    </source>
</evidence>
<name>A0A7H1AZG6_9GAMM</name>
<feature type="binding site" evidence="7 8">
    <location>
        <position position="113"/>
    </location>
    <ligand>
        <name>S-adenosyl-L-methionine</name>
        <dbReference type="ChEBI" id="CHEBI:59789"/>
    </ligand>
</feature>
<dbReference type="SUPFAM" id="SSF53335">
    <property type="entry name" value="S-adenosyl-L-methionine-dependent methyltransferases"/>
    <property type="match status" value="1"/>
</dbReference>
<dbReference type="PROSITE" id="PS51689">
    <property type="entry name" value="SAM_RNA_A_N6_MT"/>
    <property type="match status" value="1"/>
</dbReference>
<evidence type="ECO:0000256" key="3">
    <source>
        <dbReference type="ARBA" id="ARBA00022603"/>
    </source>
</evidence>
<keyword evidence="1 7" id="KW-0963">Cytoplasm</keyword>
<proteinExistence type="inferred from homology"/>
<dbReference type="HAMAP" id="MF_00607">
    <property type="entry name" value="16SrRNA_methyltr_A"/>
    <property type="match status" value="1"/>
</dbReference>
<dbReference type="InterPro" id="IPR020596">
    <property type="entry name" value="rRNA_Ade_Mease_Trfase_CS"/>
</dbReference>
<reference evidence="10 11" key="1">
    <citation type="submission" date="2020-09" db="EMBL/GenBank/DDBJ databases">
        <title>Genome sequence of the banana aphid, Pentalonia nigronervosa Coquerel (Hemiptera: Aphididae) and its symbionts.</title>
        <authorList>
            <person name="Mathers T.C."/>
            <person name="Mugford S.T."/>
            <person name="Hogenhout S.A."/>
            <person name="Tripathi L."/>
        </authorList>
    </citation>
    <scope>NUCLEOTIDE SEQUENCE [LARGE SCALE GENOMIC DNA]</scope>
    <source>
        <strain evidence="10">Ba4</strain>
    </source>
</reference>
<dbReference type="PANTHER" id="PTHR11727">
    <property type="entry name" value="DIMETHYLADENOSINE TRANSFERASE"/>
    <property type="match status" value="1"/>
</dbReference>
<dbReference type="Proteomes" id="UP000516346">
    <property type="component" value="Chromosome"/>
</dbReference>